<organism evidence="1 2">
    <name type="scientific">Burkholderia pseudomallei (strain 1026b)</name>
    <dbReference type="NCBI Taxonomy" id="884204"/>
    <lineage>
        <taxon>Bacteria</taxon>
        <taxon>Pseudomonadati</taxon>
        <taxon>Pseudomonadota</taxon>
        <taxon>Betaproteobacteria</taxon>
        <taxon>Burkholderiales</taxon>
        <taxon>Burkholderiaceae</taxon>
        <taxon>Burkholderia</taxon>
        <taxon>pseudomallei group</taxon>
    </lineage>
</organism>
<accession>A0A0H3HRG7</accession>
<gene>
    <name evidence="1" type="ordered locus">BP1026B_I2234</name>
</gene>
<dbReference type="EMBL" id="CP002833">
    <property type="protein sequence ID" value="AFI66843.1"/>
    <property type="molecule type" value="Genomic_DNA"/>
</dbReference>
<evidence type="ECO:0000313" key="1">
    <source>
        <dbReference type="EMBL" id="AFI66843.1"/>
    </source>
</evidence>
<dbReference type="AlphaFoldDB" id="A0A0H3HRG7"/>
<reference evidence="1 2" key="1">
    <citation type="journal article" date="2012" name="PLoS ONE">
        <title>Evolution of Burkholderia pseudomallei in recurrent melioidosis.</title>
        <authorList>
            <person name="Hayden H.S."/>
            <person name="Lim R."/>
            <person name="Brittnacher M.J."/>
            <person name="Sims E.H."/>
            <person name="Ramage E.R."/>
            <person name="Fong C."/>
            <person name="Wu Z."/>
            <person name="Crist E."/>
            <person name="Chang J."/>
            <person name="Zhou Y."/>
            <person name="Radey M."/>
            <person name="Rohmer L."/>
            <person name="Haugen E."/>
            <person name="Gillett W."/>
            <person name="Wuthiekanun V."/>
            <person name="Peacock S.J."/>
            <person name="Kaul R."/>
            <person name="Miller S.I."/>
            <person name="Manoil C."/>
            <person name="Jacobs M.A."/>
        </authorList>
    </citation>
    <scope>NUCLEOTIDE SEQUENCE [LARGE SCALE GENOMIC DNA]</scope>
    <source>
        <strain evidence="1 2">1026b</strain>
    </source>
</reference>
<dbReference type="Proteomes" id="UP000010087">
    <property type="component" value="Chromosome 1"/>
</dbReference>
<sequence length="58" mass="6158">MHAAPTHADTNGTTRRFVCLGFSYVAKAPPRGVGVNIVNRWTGSNPVCVGRSGGHHEL</sequence>
<proteinExistence type="predicted"/>
<protein>
    <submittedName>
        <fullName evidence="1">Uncharacterized protein</fullName>
    </submittedName>
</protein>
<dbReference type="KEGG" id="bpz:BP1026B_I2234"/>
<name>A0A0H3HRG7_BURP2</name>
<evidence type="ECO:0000313" key="2">
    <source>
        <dbReference type="Proteomes" id="UP000010087"/>
    </source>
</evidence>